<dbReference type="FunFam" id="3.40.50.1820:FF:000005">
    <property type="entry name" value="Prolyl endopeptidase"/>
    <property type="match status" value="1"/>
</dbReference>
<feature type="domain" description="Peptidase S9 prolyl oligopeptidase catalytic" evidence="5">
    <location>
        <begin position="469"/>
        <end position="683"/>
    </location>
</feature>
<evidence type="ECO:0000259" key="6">
    <source>
        <dbReference type="Pfam" id="PF02897"/>
    </source>
</evidence>
<dbReference type="Pfam" id="PF02897">
    <property type="entry name" value="Peptidase_S9_N"/>
    <property type="match status" value="1"/>
</dbReference>
<dbReference type="SUPFAM" id="SSF50993">
    <property type="entry name" value="Peptidase/esterase 'gauge' domain"/>
    <property type="match status" value="1"/>
</dbReference>
<dbReference type="SUPFAM" id="SSF53474">
    <property type="entry name" value="alpha/beta-Hydrolases"/>
    <property type="match status" value="1"/>
</dbReference>
<dbReference type="InterPro" id="IPR001375">
    <property type="entry name" value="Peptidase_S9_cat"/>
</dbReference>
<evidence type="ECO:0000256" key="2">
    <source>
        <dbReference type="ARBA" id="ARBA00022670"/>
    </source>
</evidence>
<evidence type="ECO:0000313" key="8">
    <source>
        <dbReference type="Proteomes" id="UP000282321"/>
    </source>
</evidence>
<dbReference type="InterPro" id="IPR002470">
    <property type="entry name" value="Peptidase_S9A"/>
</dbReference>
<evidence type="ECO:0000259" key="5">
    <source>
        <dbReference type="Pfam" id="PF00326"/>
    </source>
</evidence>
<reference evidence="7 8" key="1">
    <citation type="submission" date="2018-06" db="EMBL/GenBank/DDBJ databases">
        <title>Extensive metabolic versatility and redundancy in microbially diverse, dynamic hydrothermal sediments.</title>
        <authorList>
            <person name="Dombrowski N."/>
            <person name="Teske A."/>
            <person name="Baker B.J."/>
        </authorList>
    </citation>
    <scope>NUCLEOTIDE SEQUENCE [LARGE SCALE GENOMIC DNA]</scope>
    <source>
        <strain evidence="7">B35_G9</strain>
    </source>
</reference>
<dbReference type="Proteomes" id="UP000282321">
    <property type="component" value="Unassembled WGS sequence"/>
</dbReference>
<feature type="domain" description="Peptidase S9A N-terminal" evidence="6">
    <location>
        <begin position="14"/>
        <end position="405"/>
    </location>
</feature>
<dbReference type="EMBL" id="QNBC01000153">
    <property type="protein sequence ID" value="RKX64527.1"/>
    <property type="molecule type" value="Genomic_DNA"/>
</dbReference>
<comment type="similarity">
    <text evidence="1">Belongs to the peptidase S9A family.</text>
</comment>
<dbReference type="Gene3D" id="3.40.50.1820">
    <property type="entry name" value="alpha/beta hydrolase"/>
    <property type="match status" value="1"/>
</dbReference>
<evidence type="ECO:0000313" key="7">
    <source>
        <dbReference type="EMBL" id="RKX64527.1"/>
    </source>
</evidence>
<proteinExistence type="inferred from homology"/>
<dbReference type="InterPro" id="IPR023302">
    <property type="entry name" value="Pept_S9A_N"/>
</dbReference>
<name>A0A660S4V6_UNCT6</name>
<evidence type="ECO:0000256" key="4">
    <source>
        <dbReference type="ARBA" id="ARBA00022825"/>
    </source>
</evidence>
<accession>A0A660S4V6</accession>
<dbReference type="PRINTS" id="PR00862">
    <property type="entry name" value="PROLIGOPTASE"/>
</dbReference>
<dbReference type="GO" id="GO:0006508">
    <property type="term" value="P:proteolysis"/>
    <property type="evidence" value="ECO:0007669"/>
    <property type="project" value="UniProtKB-KW"/>
</dbReference>
<dbReference type="Pfam" id="PF00326">
    <property type="entry name" value="Peptidase_S9"/>
    <property type="match status" value="1"/>
</dbReference>
<organism evidence="7 8">
    <name type="scientific">candidate division TA06 bacterium</name>
    <dbReference type="NCBI Taxonomy" id="2250710"/>
    <lineage>
        <taxon>Bacteria</taxon>
        <taxon>Bacteria division TA06</taxon>
    </lineage>
</organism>
<keyword evidence="3 7" id="KW-0378">Hydrolase</keyword>
<dbReference type="EC" id="3.4.21.83" evidence="7"/>
<dbReference type="PANTHER" id="PTHR11757">
    <property type="entry name" value="PROTEASE FAMILY S9A OLIGOPEPTIDASE"/>
    <property type="match status" value="1"/>
</dbReference>
<dbReference type="GO" id="GO:0004252">
    <property type="term" value="F:serine-type endopeptidase activity"/>
    <property type="evidence" value="ECO:0007669"/>
    <property type="project" value="UniProtKB-EC"/>
</dbReference>
<keyword evidence="4" id="KW-0720">Serine protease</keyword>
<dbReference type="PANTHER" id="PTHR11757:SF19">
    <property type="entry name" value="PROLYL ENDOPEPTIDASE-LIKE"/>
    <property type="match status" value="1"/>
</dbReference>
<dbReference type="AlphaFoldDB" id="A0A660S4V6"/>
<dbReference type="InterPro" id="IPR051543">
    <property type="entry name" value="Serine_Peptidase_S9A"/>
</dbReference>
<dbReference type="InterPro" id="IPR029058">
    <property type="entry name" value="AB_hydrolase_fold"/>
</dbReference>
<comment type="caution">
    <text evidence="7">The sequence shown here is derived from an EMBL/GenBank/DDBJ whole genome shotgun (WGS) entry which is preliminary data.</text>
</comment>
<protein>
    <submittedName>
        <fullName evidence="7">Oligopeptidase B</fullName>
        <ecNumber evidence="7">3.4.21.83</ecNumber>
    </submittedName>
</protein>
<sequence>MLVISVSLYGVQPPVAPQKTHITKINGCILKDDYYWLRDRNDSNVIKYIRAENRYTETMLKPAKNLENKIYNEIIGRIKQTDLSVPYKDGDYYYYKKYIKGKQYPVFCRKKGNLEAKEAIILDQNELAEGHQFYSLRFLGVSPYGNLLAYAVDTNGSERYTLYIKNLDSGRLLPERIYNVSGVVWANDNKTIFYTTNDSTNRTYRVFKHEVNNSLVKDEKLYQENDGRFWVWIEKTRDSRFIIIGTGSSTTSEIRYLNANTPSDTFKLISPRKKGVEYYVSSRGNTFYIRTNKNTKNFELMTAPINDPRKKNWRVLIPGRKNVKIEDFELFKDYLVVIERENGLEKIRIIDFADNSDYYVHFPEEDYSFWMGKNRIFETDLLRFTYTSLISPNTVYDFNMKTRKLIKKKQYEIKDYDKTFYEAKRLFAKAKDGTLIPISIVYKKGIKMNGNNPLLLYGYGAYGSSSDPYFSSSRLSLLDRGFIYAIAHVRGGGEMGEEWYDDGKILHKKNTFTDFIACAEFLISEKYTNPEKLAIMGGSAGGMLIGAVLNIRPNLFKVAVMDVPFVDVLNTMLDPSLPLTVGEYEEWGNPNEKKYFDYIRSYSPYDNIRAQNYPAMLVEGSLNDTRVGYWEPTKWVAKLRATKTDSNLVLLHINLDAGHGGSSGRYDWFKDIAREYAFILYEMGYKD</sequence>
<keyword evidence="2" id="KW-0645">Protease</keyword>
<dbReference type="Gene3D" id="2.130.10.120">
    <property type="entry name" value="Prolyl oligopeptidase, N-terminal domain"/>
    <property type="match status" value="1"/>
</dbReference>
<evidence type="ECO:0000256" key="3">
    <source>
        <dbReference type="ARBA" id="ARBA00022801"/>
    </source>
</evidence>
<gene>
    <name evidence="7" type="ORF">DRP44_08170</name>
</gene>
<evidence type="ECO:0000256" key="1">
    <source>
        <dbReference type="ARBA" id="ARBA00005228"/>
    </source>
</evidence>